<reference evidence="2 3" key="1">
    <citation type="journal article" date="2016" name="Int. J. Syst. Evol. Microbiol.">
        <title>Reclassification of Wolbachia persica as Francisella persica comb. nov. and emended description of the family Francisellaceae.</title>
        <authorList>
            <person name="Larson M.A."/>
            <person name="Nalbantoglu U."/>
            <person name="Sayood K."/>
            <person name="Zentz E.B."/>
            <person name="Cer R.Z."/>
            <person name="Iwen P.C."/>
            <person name="Francesconi S.C."/>
            <person name="Bishop-Lilly K.A."/>
            <person name="Mokashi V.P."/>
            <person name="Sjostedt A."/>
            <person name="Hinrichs S.H."/>
        </authorList>
    </citation>
    <scope>NUCLEOTIDE SEQUENCE [LARGE SCALE GENOMIC DNA]</scope>
    <source>
        <strain evidence="2 3">FSC845</strain>
    </source>
</reference>
<sequence>MALLPSYVAIGILLPLLLMAFRILQGIAIGGQYSGLVVILVEAESTTVC</sequence>
<feature type="transmembrane region" description="Helical" evidence="1">
    <location>
        <begin position="6"/>
        <end position="24"/>
    </location>
</feature>
<evidence type="ECO:0000313" key="3">
    <source>
        <dbReference type="Proteomes" id="UP000242800"/>
    </source>
</evidence>
<evidence type="ECO:0000313" key="2">
    <source>
        <dbReference type="EMBL" id="ALB02145.1"/>
    </source>
</evidence>
<keyword evidence="1" id="KW-1133">Transmembrane helix</keyword>
<name>A0AAC8ZMW2_9GAMM</name>
<dbReference type="EMBL" id="CP012505">
    <property type="protein sequence ID" value="ALB02145.1"/>
    <property type="molecule type" value="Genomic_DNA"/>
</dbReference>
<protein>
    <submittedName>
        <fullName evidence="2">MFS transporter</fullName>
    </submittedName>
</protein>
<dbReference type="Proteomes" id="UP000242800">
    <property type="component" value="Chromosome"/>
</dbReference>
<keyword evidence="1" id="KW-0472">Membrane</keyword>
<evidence type="ECO:0000256" key="1">
    <source>
        <dbReference type="SAM" id="Phobius"/>
    </source>
</evidence>
<gene>
    <name evidence="2" type="ORF">ACH24_06005</name>
</gene>
<organism evidence="2 3">
    <name type="scientific">Francisella persica ATCC VR-331</name>
    <dbReference type="NCBI Taxonomy" id="1086726"/>
    <lineage>
        <taxon>Bacteria</taxon>
        <taxon>Pseudomonadati</taxon>
        <taxon>Pseudomonadota</taxon>
        <taxon>Gammaproteobacteria</taxon>
        <taxon>Thiotrichales</taxon>
        <taxon>Francisellaceae</taxon>
        <taxon>Francisella</taxon>
    </lineage>
</organism>
<proteinExistence type="predicted"/>
<dbReference type="RefSeq" id="WP_144416519.1">
    <property type="nucleotide sequence ID" value="NZ_CP012505.1"/>
</dbReference>
<keyword evidence="3" id="KW-1185">Reference proteome</keyword>
<dbReference type="KEGG" id="fper:ACH24_06005"/>
<accession>A0AAC8ZMW2</accession>
<dbReference type="AlphaFoldDB" id="A0AAC8ZMW2"/>
<keyword evidence="1" id="KW-0812">Transmembrane</keyword>